<dbReference type="HAMAP" id="MF_01478">
    <property type="entry name" value="Ribosomal_L12_arch"/>
    <property type="match status" value="1"/>
</dbReference>
<protein>
    <recommendedName>
        <fullName evidence="9">60S acidic ribosomal protein P2</fullName>
    </recommendedName>
</protein>
<keyword evidence="6" id="KW-1133">Transmembrane helix</keyword>
<dbReference type="eggNOG" id="KOG3449">
    <property type="taxonomic scope" value="Eukaryota"/>
</dbReference>
<dbReference type="CDD" id="cd05833">
    <property type="entry name" value="Ribosomal_P2"/>
    <property type="match status" value="1"/>
</dbReference>
<evidence type="ECO:0000256" key="2">
    <source>
        <dbReference type="ARBA" id="ARBA00022553"/>
    </source>
</evidence>
<sequence length="145" mass="14870">MLVKQVAAYWFPFLPSQLAAFCLNLAFDHVLGNSKMKVLAAYLLASLAESGEPNKKQITSILSSVGIESDADRVDTLIKELSGKTIAEVVAEGATKLASMPAGGASACAAPAAAGGAASSAAAAVEEKEEAKEESDDDMGFGLFD</sequence>
<proteinExistence type="inferred from homology"/>
<dbReference type="PANTHER" id="PTHR21141">
    <property type="entry name" value="60S ACIDIC RIBOSOMAL PROTEIN FAMILY MEMBER"/>
    <property type="match status" value="1"/>
</dbReference>
<keyword evidence="2" id="KW-0597">Phosphoprotein</keyword>
<dbReference type="PRINTS" id="PR00456">
    <property type="entry name" value="RIBOSOMALP2"/>
</dbReference>
<evidence type="ECO:0000313" key="8">
    <source>
        <dbReference type="Proteomes" id="UP000077115"/>
    </source>
</evidence>
<evidence type="ECO:0000256" key="3">
    <source>
        <dbReference type="ARBA" id="ARBA00022980"/>
    </source>
</evidence>
<evidence type="ECO:0008006" key="9">
    <source>
        <dbReference type="Google" id="ProtNLM"/>
    </source>
</evidence>
<keyword evidence="6" id="KW-0812">Transmembrane</keyword>
<dbReference type="EMBL" id="DS022300">
    <property type="protein sequence ID" value="OAJ36169.1"/>
    <property type="molecule type" value="Genomic_DNA"/>
</dbReference>
<dbReference type="OrthoDB" id="1227494at2759"/>
<dbReference type="AlphaFoldDB" id="A0A177W7W3"/>
<dbReference type="GO" id="GO:0022625">
    <property type="term" value="C:cytosolic large ribosomal subunit"/>
    <property type="evidence" value="ECO:0007669"/>
    <property type="project" value="InterPro"/>
</dbReference>
<evidence type="ECO:0000256" key="4">
    <source>
        <dbReference type="ARBA" id="ARBA00023274"/>
    </source>
</evidence>
<comment type="similarity">
    <text evidence="1">Belongs to the eukaryotic ribosomal protein P1/P2 family.</text>
</comment>
<dbReference type="GO" id="GO:0002182">
    <property type="term" value="P:cytoplasmic translational elongation"/>
    <property type="evidence" value="ECO:0007669"/>
    <property type="project" value="InterPro"/>
</dbReference>
<dbReference type="Pfam" id="PF00428">
    <property type="entry name" value="Ribosomal_60s"/>
    <property type="match status" value="1"/>
</dbReference>
<feature type="region of interest" description="Disordered" evidence="5">
    <location>
        <begin position="121"/>
        <end position="145"/>
    </location>
</feature>
<dbReference type="InterPro" id="IPR038716">
    <property type="entry name" value="P1/P2_N_sf"/>
</dbReference>
<name>A0A177W7W3_BATDL</name>
<reference evidence="7 8" key="2">
    <citation type="submission" date="2016-05" db="EMBL/GenBank/DDBJ databases">
        <title>Lineage-specific infection strategies underlie the spectrum of fungal disease in amphibians.</title>
        <authorList>
            <person name="Cuomo C.A."/>
            <person name="Farrer R.A."/>
            <person name="James T."/>
            <person name="Longcore J."/>
            <person name="Birren B."/>
        </authorList>
    </citation>
    <scope>NUCLEOTIDE SEQUENCE [LARGE SCALE GENOMIC DNA]</scope>
    <source>
        <strain evidence="7 8">JEL423</strain>
    </source>
</reference>
<evidence type="ECO:0000256" key="6">
    <source>
        <dbReference type="SAM" id="Phobius"/>
    </source>
</evidence>
<accession>A0A177W7W3</accession>
<dbReference type="STRING" id="403673.A0A177W7W3"/>
<dbReference type="PANTHER" id="PTHR21141:SF5">
    <property type="entry name" value="LARGE RIBOSOMAL SUBUNIT PROTEIN P2"/>
    <property type="match status" value="1"/>
</dbReference>
<organism evidence="7 8">
    <name type="scientific">Batrachochytrium dendrobatidis (strain JEL423)</name>
    <dbReference type="NCBI Taxonomy" id="403673"/>
    <lineage>
        <taxon>Eukaryota</taxon>
        <taxon>Fungi</taxon>
        <taxon>Fungi incertae sedis</taxon>
        <taxon>Chytridiomycota</taxon>
        <taxon>Chytridiomycota incertae sedis</taxon>
        <taxon>Chytridiomycetes</taxon>
        <taxon>Rhizophydiales</taxon>
        <taxon>Rhizophydiales incertae sedis</taxon>
        <taxon>Batrachochytrium</taxon>
    </lineage>
</organism>
<dbReference type="Gene3D" id="1.10.10.1410">
    <property type="match status" value="1"/>
</dbReference>
<dbReference type="GO" id="GO:0003735">
    <property type="term" value="F:structural constituent of ribosome"/>
    <property type="evidence" value="ECO:0007669"/>
    <property type="project" value="InterPro"/>
</dbReference>
<feature type="transmembrane region" description="Helical" evidence="6">
    <location>
        <begin position="6"/>
        <end position="27"/>
    </location>
</feature>
<dbReference type="InterPro" id="IPR001859">
    <property type="entry name" value="Ribosomal_P1/P2_euk"/>
</dbReference>
<evidence type="ECO:0000256" key="1">
    <source>
        <dbReference type="ARBA" id="ARBA00005436"/>
    </source>
</evidence>
<dbReference type="InterPro" id="IPR027534">
    <property type="entry name" value="Ribosomal_P1/P2"/>
</dbReference>
<dbReference type="VEuPathDB" id="FungiDB:BDEG_20371"/>
<evidence type="ECO:0000256" key="5">
    <source>
        <dbReference type="SAM" id="MobiDB-lite"/>
    </source>
</evidence>
<dbReference type="FunFam" id="1.10.10.1410:FF:000002">
    <property type="entry name" value="60S acidic ribosomal protein P2"/>
    <property type="match status" value="1"/>
</dbReference>
<dbReference type="Proteomes" id="UP000077115">
    <property type="component" value="Unassembled WGS sequence"/>
</dbReference>
<keyword evidence="4" id="KW-0687">Ribonucleoprotein</keyword>
<gene>
    <name evidence="7" type="ORF">BDEG_20371</name>
</gene>
<keyword evidence="3" id="KW-0689">Ribosomal protein</keyword>
<dbReference type="InterPro" id="IPR044076">
    <property type="entry name" value="Ribosomal_P2"/>
</dbReference>
<keyword evidence="6" id="KW-0472">Membrane</keyword>
<evidence type="ECO:0000313" key="7">
    <source>
        <dbReference type="EMBL" id="OAJ36169.1"/>
    </source>
</evidence>
<reference evidence="7 8" key="1">
    <citation type="submission" date="2006-10" db="EMBL/GenBank/DDBJ databases">
        <title>The Genome Sequence of Batrachochytrium dendrobatidis JEL423.</title>
        <authorList>
            <consortium name="The Broad Institute Genome Sequencing Platform"/>
            <person name="Birren B."/>
            <person name="Lander E."/>
            <person name="Galagan J."/>
            <person name="Cuomo C."/>
            <person name="Devon K."/>
            <person name="Jaffe D."/>
            <person name="Butler J."/>
            <person name="Alvarez P."/>
            <person name="Gnerre S."/>
            <person name="Grabherr M."/>
            <person name="Kleber M."/>
            <person name="Mauceli E."/>
            <person name="Brockman W."/>
            <person name="Young S."/>
            <person name="LaButti K."/>
            <person name="Sykes S."/>
            <person name="DeCaprio D."/>
            <person name="Crawford M."/>
            <person name="Koehrsen M."/>
            <person name="Engels R."/>
            <person name="Montgomery P."/>
            <person name="Pearson M."/>
            <person name="Howarth C."/>
            <person name="Larson L."/>
            <person name="White J."/>
            <person name="O'Leary S."/>
            <person name="Kodira C."/>
            <person name="Zeng Q."/>
            <person name="Yandava C."/>
            <person name="Alvarado L."/>
            <person name="Longcore J."/>
            <person name="James T."/>
        </authorList>
    </citation>
    <scope>NUCLEOTIDE SEQUENCE [LARGE SCALE GENOMIC DNA]</scope>
    <source>
        <strain evidence="7 8">JEL423</strain>
    </source>
</reference>